<dbReference type="OrthoDB" id="21216at2759"/>
<dbReference type="KEGG" id="phu:Phum_PHUM004570"/>
<dbReference type="HOGENOM" id="CLU_1671432_0_0_1"/>
<dbReference type="EnsemblMetazoa" id="PHUM004570-RA">
    <property type="protein sequence ID" value="PHUM004570-PA"/>
    <property type="gene ID" value="PHUM004570"/>
</dbReference>
<dbReference type="InParanoid" id="E0V969"/>
<sequence>MITKKKFNFIRCEELVEPQLSALAKICVYCIIAVVQSTSKDQSNKKRNRKDVDCDDNDSYYPAPKHMKLNNEEPSVGFGTNSCFSPSRQPSMAPALQSACNELFNAFMLISNRNGEISQQTHFVYKFLEMLVKCGREKSRLVLQGQPLHNLVQTNPTY</sequence>
<protein>
    <submittedName>
        <fullName evidence="2 3">Uncharacterized protein</fullName>
    </submittedName>
</protein>
<keyword evidence="4" id="KW-1185">Reference proteome</keyword>
<dbReference type="AlphaFoldDB" id="E0V969"/>
<evidence type="ECO:0000313" key="2">
    <source>
        <dbReference type="EMBL" id="EEB09925.1"/>
    </source>
</evidence>
<reference evidence="2" key="2">
    <citation type="submission" date="2007-04" db="EMBL/GenBank/DDBJ databases">
        <title>The genome of the human body louse.</title>
        <authorList>
            <consortium name="The Human Body Louse Genome Consortium"/>
            <person name="Kirkness E."/>
            <person name="Walenz B."/>
            <person name="Hass B."/>
            <person name="Bruggner R."/>
            <person name="Strausberg R."/>
        </authorList>
    </citation>
    <scope>NUCLEOTIDE SEQUENCE</scope>
    <source>
        <strain evidence="2">USDA</strain>
    </source>
</reference>
<organism>
    <name type="scientific">Pediculus humanus subsp. corporis</name>
    <name type="common">Body louse</name>
    <dbReference type="NCBI Taxonomy" id="121224"/>
    <lineage>
        <taxon>Eukaryota</taxon>
        <taxon>Metazoa</taxon>
        <taxon>Ecdysozoa</taxon>
        <taxon>Arthropoda</taxon>
        <taxon>Hexapoda</taxon>
        <taxon>Insecta</taxon>
        <taxon>Pterygota</taxon>
        <taxon>Neoptera</taxon>
        <taxon>Paraneoptera</taxon>
        <taxon>Psocodea</taxon>
        <taxon>Troctomorpha</taxon>
        <taxon>Phthiraptera</taxon>
        <taxon>Anoplura</taxon>
        <taxon>Pediculidae</taxon>
        <taxon>Pediculus</taxon>
    </lineage>
</organism>
<evidence type="ECO:0000313" key="4">
    <source>
        <dbReference type="Proteomes" id="UP000009046"/>
    </source>
</evidence>
<dbReference type="InterPro" id="IPR021429">
    <property type="entry name" value="Mediator_Med24"/>
</dbReference>
<reference evidence="3" key="3">
    <citation type="submission" date="2021-02" db="UniProtKB">
        <authorList>
            <consortium name="EnsemblMetazoa"/>
        </authorList>
    </citation>
    <scope>IDENTIFICATION</scope>
    <source>
        <strain evidence="3">USDA</strain>
    </source>
</reference>
<dbReference type="EMBL" id="DS234989">
    <property type="protein sequence ID" value="EEB09925.1"/>
    <property type="molecule type" value="Genomic_DNA"/>
</dbReference>
<proteinExistence type="predicted"/>
<gene>
    <name evidence="3" type="primary">8233481</name>
    <name evidence="2" type="ORF">Phum_PHUM004570</name>
</gene>
<dbReference type="Proteomes" id="UP000009046">
    <property type="component" value="Unassembled WGS sequence"/>
</dbReference>
<accession>E0V969</accession>
<dbReference type="Pfam" id="PF11277">
    <property type="entry name" value="Med24_N"/>
    <property type="match status" value="1"/>
</dbReference>
<name>E0V969_PEDHC</name>
<evidence type="ECO:0000313" key="3">
    <source>
        <dbReference type="EnsemblMetazoa" id="PHUM004570-PA"/>
    </source>
</evidence>
<dbReference type="CTD" id="8233481"/>
<dbReference type="GeneID" id="8233481"/>
<evidence type="ECO:0000256" key="1">
    <source>
        <dbReference type="SAM" id="MobiDB-lite"/>
    </source>
</evidence>
<dbReference type="STRING" id="121224.E0V969"/>
<dbReference type="GO" id="GO:0016592">
    <property type="term" value="C:mediator complex"/>
    <property type="evidence" value="ECO:0007669"/>
    <property type="project" value="InterPro"/>
</dbReference>
<reference evidence="2" key="1">
    <citation type="submission" date="2007-04" db="EMBL/GenBank/DDBJ databases">
        <title>Annotation of Pediculus humanus corporis strain USDA.</title>
        <authorList>
            <person name="Kirkness E."/>
            <person name="Hannick L."/>
            <person name="Hass B."/>
            <person name="Bruggner R."/>
            <person name="Lawson D."/>
            <person name="Bidwell S."/>
            <person name="Joardar V."/>
            <person name="Caler E."/>
            <person name="Walenz B."/>
            <person name="Inman J."/>
            <person name="Schobel S."/>
            <person name="Galinsky K."/>
            <person name="Amedeo P."/>
            <person name="Strausberg R."/>
        </authorList>
    </citation>
    <scope>NUCLEOTIDE SEQUENCE</scope>
    <source>
        <strain evidence="2">USDA</strain>
    </source>
</reference>
<dbReference type="VEuPathDB" id="VectorBase:PHUM004570"/>
<dbReference type="RefSeq" id="XP_002422663.1">
    <property type="nucleotide sequence ID" value="XM_002422618.1"/>
</dbReference>
<feature type="region of interest" description="Disordered" evidence="1">
    <location>
        <begin position="42"/>
        <end position="74"/>
    </location>
</feature>
<dbReference type="EMBL" id="AAZO01000054">
    <property type="status" value="NOT_ANNOTATED_CDS"/>
    <property type="molecule type" value="Genomic_DNA"/>
</dbReference>